<dbReference type="Proteomes" id="UP000663844">
    <property type="component" value="Unassembled WGS sequence"/>
</dbReference>
<keyword evidence="2" id="KW-0677">Repeat</keyword>
<dbReference type="InterPro" id="IPR039647">
    <property type="entry name" value="EF_hand_pair_protein_CML-like"/>
</dbReference>
<keyword evidence="1" id="KW-0479">Metal-binding</keyword>
<dbReference type="GO" id="GO:0005509">
    <property type="term" value="F:calcium ion binding"/>
    <property type="evidence" value="ECO:0007669"/>
    <property type="project" value="InterPro"/>
</dbReference>
<accession>A0A815UC16</accession>
<dbReference type="Pfam" id="PF13499">
    <property type="entry name" value="EF-hand_7"/>
    <property type="match status" value="2"/>
</dbReference>
<organism evidence="5 7">
    <name type="scientific">Adineta steineri</name>
    <dbReference type="NCBI Taxonomy" id="433720"/>
    <lineage>
        <taxon>Eukaryota</taxon>
        <taxon>Metazoa</taxon>
        <taxon>Spiralia</taxon>
        <taxon>Gnathifera</taxon>
        <taxon>Rotifera</taxon>
        <taxon>Eurotatoria</taxon>
        <taxon>Bdelloidea</taxon>
        <taxon>Adinetida</taxon>
        <taxon>Adinetidae</taxon>
        <taxon>Adineta</taxon>
    </lineage>
</organism>
<gene>
    <name evidence="5" type="ORF">JYZ213_LOCUS44381</name>
    <name evidence="6" type="ORF">OXD698_LOCUS34080</name>
</gene>
<dbReference type="EMBL" id="CAJNOG010002790">
    <property type="protein sequence ID" value="CAF1517449.1"/>
    <property type="molecule type" value="Genomic_DNA"/>
</dbReference>
<dbReference type="FunFam" id="1.10.238.10:FF:000003">
    <property type="entry name" value="Calmodulin A"/>
    <property type="match status" value="1"/>
</dbReference>
<dbReference type="AlphaFoldDB" id="A0A815UC16"/>
<evidence type="ECO:0000259" key="4">
    <source>
        <dbReference type="PROSITE" id="PS50222"/>
    </source>
</evidence>
<feature type="domain" description="EF-hand" evidence="4">
    <location>
        <begin position="81"/>
        <end position="116"/>
    </location>
</feature>
<dbReference type="EMBL" id="CAJOAZ010004840">
    <property type="protein sequence ID" value="CAF4077299.1"/>
    <property type="molecule type" value="Genomic_DNA"/>
</dbReference>
<dbReference type="InterPro" id="IPR002048">
    <property type="entry name" value="EF_hand_dom"/>
</dbReference>
<feature type="domain" description="EF-hand" evidence="4">
    <location>
        <begin position="4"/>
        <end position="39"/>
    </location>
</feature>
<sequence>MQFPDDKYIQREFDSIDKGKTGRISTADFRSLVFDNESLQGFRSAAIDKYISELSDNTGWITFEQFKKFMRAETSNFDNPIVIAELKEAFNEVDSNKDGLISQREARHGITLCGERIPGFCFDDMRQRFDDNGDGLLSFDEFLNNLKKTVQD</sequence>
<protein>
    <recommendedName>
        <fullName evidence="4">EF-hand domain-containing protein</fullName>
    </recommendedName>
</protein>
<evidence type="ECO:0000256" key="3">
    <source>
        <dbReference type="ARBA" id="ARBA00022837"/>
    </source>
</evidence>
<proteinExistence type="predicted"/>
<comment type="caution">
    <text evidence="5">The sequence shown here is derived from an EMBL/GenBank/DDBJ whole genome shotgun (WGS) entry which is preliminary data.</text>
</comment>
<dbReference type="SMART" id="SM00054">
    <property type="entry name" value="EFh"/>
    <property type="match status" value="4"/>
</dbReference>
<evidence type="ECO:0000313" key="6">
    <source>
        <dbReference type="EMBL" id="CAF4077299.1"/>
    </source>
</evidence>
<reference evidence="5" key="1">
    <citation type="submission" date="2021-02" db="EMBL/GenBank/DDBJ databases">
        <authorList>
            <person name="Nowell W R."/>
        </authorList>
    </citation>
    <scope>NUCLEOTIDE SEQUENCE</scope>
</reference>
<dbReference type="CDD" id="cd00051">
    <property type="entry name" value="EFh"/>
    <property type="match status" value="1"/>
</dbReference>
<name>A0A815UC16_9BILA</name>
<feature type="domain" description="EF-hand" evidence="4">
    <location>
        <begin position="127"/>
        <end position="152"/>
    </location>
</feature>
<evidence type="ECO:0000313" key="7">
    <source>
        <dbReference type="Proteomes" id="UP000663845"/>
    </source>
</evidence>
<dbReference type="SUPFAM" id="SSF47473">
    <property type="entry name" value="EF-hand"/>
    <property type="match status" value="1"/>
</dbReference>
<dbReference type="PANTHER" id="PTHR10891">
    <property type="entry name" value="EF-HAND CALCIUM-BINDING DOMAIN CONTAINING PROTEIN"/>
    <property type="match status" value="1"/>
</dbReference>
<keyword evidence="3" id="KW-0106">Calcium</keyword>
<evidence type="ECO:0000313" key="5">
    <source>
        <dbReference type="EMBL" id="CAF1517449.1"/>
    </source>
</evidence>
<dbReference type="Gene3D" id="1.10.238.10">
    <property type="entry name" value="EF-hand"/>
    <property type="match status" value="2"/>
</dbReference>
<dbReference type="InterPro" id="IPR018247">
    <property type="entry name" value="EF_Hand_1_Ca_BS"/>
</dbReference>
<dbReference type="PROSITE" id="PS00018">
    <property type="entry name" value="EF_HAND_1"/>
    <property type="match status" value="1"/>
</dbReference>
<evidence type="ECO:0000256" key="1">
    <source>
        <dbReference type="ARBA" id="ARBA00022723"/>
    </source>
</evidence>
<dbReference type="Proteomes" id="UP000663845">
    <property type="component" value="Unassembled WGS sequence"/>
</dbReference>
<dbReference type="PROSITE" id="PS50222">
    <property type="entry name" value="EF_HAND_2"/>
    <property type="match status" value="3"/>
</dbReference>
<evidence type="ECO:0000256" key="2">
    <source>
        <dbReference type="ARBA" id="ARBA00022737"/>
    </source>
</evidence>
<dbReference type="InterPro" id="IPR011992">
    <property type="entry name" value="EF-hand-dom_pair"/>
</dbReference>